<evidence type="ECO:0000256" key="2">
    <source>
        <dbReference type="ARBA" id="ARBA00010958"/>
    </source>
</evidence>
<feature type="domain" description="Peptidase C54 catalytic" evidence="13">
    <location>
        <begin position="83"/>
        <end position="417"/>
    </location>
</feature>
<feature type="compositionally biased region" description="Low complexity" evidence="12">
    <location>
        <begin position="774"/>
        <end position="790"/>
    </location>
</feature>
<gene>
    <name evidence="14" type="ORF">Cvel_17320</name>
</gene>
<organism evidence="14">
    <name type="scientific">Chromera velia CCMP2878</name>
    <dbReference type="NCBI Taxonomy" id="1169474"/>
    <lineage>
        <taxon>Eukaryota</taxon>
        <taxon>Sar</taxon>
        <taxon>Alveolata</taxon>
        <taxon>Colpodellida</taxon>
        <taxon>Chromeraceae</taxon>
        <taxon>Chromera</taxon>
    </lineage>
</organism>
<comment type="function">
    <text evidence="11">Cysteine protease that plays a key role in autophagy by mediating both proteolytic activation and delipidation of ATG8 family proteins.</text>
</comment>
<evidence type="ECO:0000256" key="5">
    <source>
        <dbReference type="ARBA" id="ARBA00022670"/>
    </source>
</evidence>
<evidence type="ECO:0000313" key="14">
    <source>
        <dbReference type="EMBL" id="CEM13818.1"/>
    </source>
</evidence>
<dbReference type="GO" id="GO:0000045">
    <property type="term" value="P:autophagosome assembly"/>
    <property type="evidence" value="ECO:0007669"/>
    <property type="project" value="TreeGrafter"/>
</dbReference>
<keyword evidence="3" id="KW-0813">Transport</keyword>
<dbReference type="GO" id="GO:0016485">
    <property type="term" value="P:protein processing"/>
    <property type="evidence" value="ECO:0007669"/>
    <property type="project" value="TreeGrafter"/>
</dbReference>
<feature type="region of interest" description="Disordered" evidence="12">
    <location>
        <begin position="256"/>
        <end position="287"/>
    </location>
</feature>
<dbReference type="EC" id="3.4.22.-" evidence="11"/>
<feature type="compositionally biased region" description="Polar residues" evidence="12">
    <location>
        <begin position="735"/>
        <end position="759"/>
    </location>
</feature>
<feature type="compositionally biased region" description="Pro residues" evidence="12">
    <location>
        <begin position="494"/>
        <end position="503"/>
    </location>
</feature>
<feature type="compositionally biased region" description="Pro residues" evidence="12">
    <location>
        <begin position="643"/>
        <end position="655"/>
    </location>
</feature>
<evidence type="ECO:0000256" key="9">
    <source>
        <dbReference type="ARBA" id="ARBA00023006"/>
    </source>
</evidence>
<keyword evidence="7" id="KW-0788">Thiol protease</keyword>
<keyword evidence="5 11" id="KW-0645">Protease</keyword>
<feature type="region of interest" description="Disordered" evidence="12">
    <location>
        <begin position="621"/>
        <end position="802"/>
    </location>
</feature>
<evidence type="ECO:0000256" key="4">
    <source>
        <dbReference type="ARBA" id="ARBA00022490"/>
    </source>
</evidence>
<dbReference type="GO" id="GO:0034727">
    <property type="term" value="P:piecemeal microautophagy of the nucleus"/>
    <property type="evidence" value="ECO:0007669"/>
    <property type="project" value="TreeGrafter"/>
</dbReference>
<comment type="similarity">
    <text evidence="2 11">Belongs to the peptidase C54 family.</text>
</comment>
<keyword evidence="6 11" id="KW-0378">Hydrolase</keyword>
<dbReference type="GO" id="GO:0000423">
    <property type="term" value="P:mitophagy"/>
    <property type="evidence" value="ECO:0007669"/>
    <property type="project" value="TreeGrafter"/>
</dbReference>
<dbReference type="SUPFAM" id="SSF54001">
    <property type="entry name" value="Cysteine proteinases"/>
    <property type="match status" value="1"/>
</dbReference>
<dbReference type="AlphaFoldDB" id="A0A0G4FJM1"/>
<evidence type="ECO:0000256" key="10">
    <source>
        <dbReference type="ARBA" id="ARBA00029362"/>
    </source>
</evidence>
<feature type="compositionally biased region" description="Basic and acidic residues" evidence="12">
    <location>
        <begin position="437"/>
        <end position="447"/>
    </location>
</feature>
<dbReference type="GO" id="GO:0005737">
    <property type="term" value="C:cytoplasm"/>
    <property type="evidence" value="ECO:0007669"/>
    <property type="project" value="UniProtKB-SubCell"/>
</dbReference>
<protein>
    <recommendedName>
        <fullName evidence="11">Cysteine protease</fullName>
        <ecNumber evidence="11">3.4.22.-</ecNumber>
    </recommendedName>
</protein>
<feature type="compositionally biased region" description="Basic and acidic residues" evidence="12">
    <location>
        <begin position="723"/>
        <end position="732"/>
    </location>
</feature>
<dbReference type="GO" id="GO:0019786">
    <property type="term" value="F:protein-phosphatidylethanolamide deconjugating activity"/>
    <property type="evidence" value="ECO:0007669"/>
    <property type="project" value="InterPro"/>
</dbReference>
<sequence>MPRGSQKLRPSATSGSGLASPDADPSPSPLPAGRSTSSFSFGNAMSAVKNALINMIPFPWRANPPKVVMLAREYDLSQNDSKDKFMLDFNSKILFTYRNRFVPILPHGTASLSNGTVASGSSSWSRTSGAIVTDAGWGCMIRVTQMALVQTMISHLLGRDWRFDELRDWSDKASVFIQIIERFRDVPDAPFSLHNFVMEGHGLGKQAADWFGPTSGAVAMRRVIELQRDHSFGLRAVVFEDGAIYKDVVYDAFGVTPPEDSPTSLQEVEGGAAGEGGHIRGEGADGDGSISVPLDSSLCCNGGDLVGGGEGKSSASGGKFEEENEKEREDLSSSSFGAKTEKGPPCTGLMLMVCVRLGNDRFNQELYQAQIQSCFSVPQFQGLSGGGPTTSAYFFVAANNENVYYLDPHVKVQPAFTSVGSSVSSSGPPRGVSGRDGGMERERERSHQGVPSSVERERGRPLSAASSVHSGGWKDVSVSVQGGETTAVPSASTSPPPHDPGTLPPHSARERGPPEVKGEMPSSHHRDGREPAGASWAGQWRGGDRWNVVDRSQSGSAQFCHAPSDITESPHTGTAAADRERIDSPPNLNFRSAIEGEVMSDDDALPLSLPPAQAVSLAVPLHLPAAANTQEDPEPRDRETSPLSPPSPSPSPTPPANCSKDLQARQPDSMEIEGDGGGMNCTDAAPENGRSSAEAAGTATARPGASACVTFSSSSSSSPIPSAEREGQKDHTAGAPSSSDSSTNAPTGQTSSCIATTNFPYSNPNLNPSPPPSSGQSNSSSSSSSASSPLEPEKSSQLRPGEPRQLQWSALNPSMCANFLCRDTGEFEDLLERLRALDPHQDVFEVFPRRPKYTYRADMMRAVHLDEDGDEMEAEGEGEGDEFVMI</sequence>
<feature type="compositionally biased region" description="Basic and acidic residues" evidence="12">
    <location>
        <begin position="507"/>
        <end position="530"/>
    </location>
</feature>
<dbReference type="Pfam" id="PF03416">
    <property type="entry name" value="Peptidase_C54"/>
    <property type="match status" value="1"/>
</dbReference>
<reference evidence="14" key="1">
    <citation type="submission" date="2014-11" db="EMBL/GenBank/DDBJ databases">
        <authorList>
            <person name="Otto D Thomas"/>
            <person name="Naeem Raeece"/>
        </authorList>
    </citation>
    <scope>NUCLEOTIDE SEQUENCE</scope>
</reference>
<feature type="region of interest" description="Disordered" evidence="12">
    <location>
        <begin position="1"/>
        <end position="35"/>
    </location>
</feature>
<evidence type="ECO:0000256" key="1">
    <source>
        <dbReference type="ARBA" id="ARBA00004496"/>
    </source>
</evidence>
<evidence type="ECO:0000256" key="8">
    <source>
        <dbReference type="ARBA" id="ARBA00022927"/>
    </source>
</evidence>
<dbReference type="InterPro" id="IPR046792">
    <property type="entry name" value="Peptidase_C54_cat"/>
</dbReference>
<proteinExistence type="inferred from homology"/>
<evidence type="ECO:0000256" key="3">
    <source>
        <dbReference type="ARBA" id="ARBA00022448"/>
    </source>
</evidence>
<dbReference type="VEuPathDB" id="CryptoDB:Cvel_17320"/>
<dbReference type="GO" id="GO:0004197">
    <property type="term" value="F:cysteine-type endopeptidase activity"/>
    <property type="evidence" value="ECO:0007669"/>
    <property type="project" value="TreeGrafter"/>
</dbReference>
<accession>A0A0G4FJM1</accession>
<evidence type="ECO:0000256" key="12">
    <source>
        <dbReference type="SAM" id="MobiDB-lite"/>
    </source>
</evidence>
<comment type="catalytic activity">
    <reaction evidence="10">
        <text>[protein]-C-terminal L-amino acid-glycyl-phosphatidylethanolamide + H2O = [protein]-C-terminal L-amino acid-glycine + a 1,2-diacyl-sn-glycero-3-phosphoethanolamine</text>
        <dbReference type="Rhea" id="RHEA:67548"/>
        <dbReference type="Rhea" id="RHEA-COMP:17323"/>
        <dbReference type="Rhea" id="RHEA-COMP:17324"/>
        <dbReference type="ChEBI" id="CHEBI:15377"/>
        <dbReference type="ChEBI" id="CHEBI:64612"/>
        <dbReference type="ChEBI" id="CHEBI:172940"/>
        <dbReference type="ChEBI" id="CHEBI:172941"/>
    </reaction>
    <physiologicalReaction direction="left-to-right" evidence="10">
        <dbReference type="Rhea" id="RHEA:67549"/>
    </physiologicalReaction>
</comment>
<dbReference type="PANTHER" id="PTHR22624:SF49">
    <property type="entry name" value="CYSTEINE PROTEASE"/>
    <property type="match status" value="1"/>
</dbReference>
<feature type="compositionally biased region" description="Basic and acidic residues" evidence="12">
    <location>
        <begin position="319"/>
        <end position="331"/>
    </location>
</feature>
<comment type="subcellular location">
    <subcellularLocation>
        <location evidence="1 11">Cytoplasm</location>
    </subcellularLocation>
</comment>
<evidence type="ECO:0000256" key="11">
    <source>
        <dbReference type="RuleBase" id="RU363115"/>
    </source>
</evidence>
<feature type="region of interest" description="Disordered" evidence="12">
    <location>
        <begin position="309"/>
        <end position="340"/>
    </location>
</feature>
<keyword evidence="8 11" id="KW-0653">Protein transport</keyword>
<dbReference type="GO" id="GO:0035973">
    <property type="term" value="P:aggrephagy"/>
    <property type="evidence" value="ECO:0007669"/>
    <property type="project" value="TreeGrafter"/>
</dbReference>
<dbReference type="InterPro" id="IPR038765">
    <property type="entry name" value="Papain-like_cys_pep_sf"/>
</dbReference>
<dbReference type="InterPro" id="IPR005078">
    <property type="entry name" value="Peptidase_C54"/>
</dbReference>
<keyword evidence="9 11" id="KW-0072">Autophagy</keyword>
<name>A0A0G4FJM1_9ALVE</name>
<dbReference type="PANTHER" id="PTHR22624">
    <property type="entry name" value="CYSTEINE PROTEASE ATG4"/>
    <property type="match status" value="1"/>
</dbReference>
<feature type="compositionally biased region" description="Low complexity" evidence="12">
    <location>
        <begin position="418"/>
        <end position="432"/>
    </location>
</feature>
<feature type="region of interest" description="Disordered" evidence="12">
    <location>
        <begin position="418"/>
        <end position="589"/>
    </location>
</feature>
<evidence type="ECO:0000256" key="7">
    <source>
        <dbReference type="ARBA" id="ARBA00022807"/>
    </source>
</evidence>
<keyword evidence="4 11" id="KW-0963">Cytoplasm</keyword>
<dbReference type="GO" id="GO:0015031">
    <property type="term" value="P:protein transport"/>
    <property type="evidence" value="ECO:0007669"/>
    <property type="project" value="UniProtKB-KW"/>
</dbReference>
<evidence type="ECO:0000256" key="6">
    <source>
        <dbReference type="ARBA" id="ARBA00022801"/>
    </source>
</evidence>
<dbReference type="EMBL" id="CDMZ01000413">
    <property type="protein sequence ID" value="CEM13818.1"/>
    <property type="molecule type" value="Genomic_DNA"/>
</dbReference>
<evidence type="ECO:0000259" key="13">
    <source>
        <dbReference type="Pfam" id="PF03416"/>
    </source>
</evidence>